<gene>
    <name evidence="1" type="ORF">ACFP90_27720</name>
</gene>
<evidence type="ECO:0000313" key="1">
    <source>
        <dbReference type="EMBL" id="MFC6663785.1"/>
    </source>
</evidence>
<dbReference type="RefSeq" id="WP_224609977.1">
    <property type="nucleotide sequence ID" value="NZ_JAIQXV010000012.1"/>
</dbReference>
<evidence type="ECO:0000313" key="2">
    <source>
        <dbReference type="Proteomes" id="UP001596317"/>
    </source>
</evidence>
<comment type="caution">
    <text evidence="1">The sequence shown here is derived from an EMBL/GenBank/DDBJ whole genome shotgun (WGS) entry which is preliminary data.</text>
</comment>
<name>A0ABW1ZU94_9DEIO</name>
<dbReference type="EMBL" id="JBHSWB010000004">
    <property type="protein sequence ID" value="MFC6663785.1"/>
    <property type="molecule type" value="Genomic_DNA"/>
</dbReference>
<accession>A0ABW1ZU94</accession>
<sequence>MGEQLPIELRTVLKALSDRYELFEFTFIESISSPAHIQDQMKSMINDSDGVIMIFHKLDAKAARASREAADRKGGVVPGKGIVKEGVEFELQYAIETQRPIFLLTEQKFLDHAPSKAYLHNVWGRAHLSSRVFSTTKECADAIEQSLFAYIVNATKEKLRYDGQSKLSSSGSTEPTES</sequence>
<protein>
    <submittedName>
        <fullName evidence="1">Uncharacterized protein</fullName>
    </submittedName>
</protein>
<reference evidence="2" key="1">
    <citation type="journal article" date="2019" name="Int. J. Syst. Evol. Microbiol.">
        <title>The Global Catalogue of Microorganisms (GCM) 10K type strain sequencing project: providing services to taxonomists for standard genome sequencing and annotation.</title>
        <authorList>
            <consortium name="The Broad Institute Genomics Platform"/>
            <consortium name="The Broad Institute Genome Sequencing Center for Infectious Disease"/>
            <person name="Wu L."/>
            <person name="Ma J."/>
        </authorList>
    </citation>
    <scope>NUCLEOTIDE SEQUENCE [LARGE SCALE GENOMIC DNA]</scope>
    <source>
        <strain evidence="2">CCUG 63830</strain>
    </source>
</reference>
<organism evidence="1 2">
    <name type="scientific">Deinococcus multiflagellatus</name>
    <dbReference type="NCBI Taxonomy" id="1656887"/>
    <lineage>
        <taxon>Bacteria</taxon>
        <taxon>Thermotogati</taxon>
        <taxon>Deinococcota</taxon>
        <taxon>Deinococci</taxon>
        <taxon>Deinococcales</taxon>
        <taxon>Deinococcaceae</taxon>
        <taxon>Deinococcus</taxon>
    </lineage>
</organism>
<keyword evidence="2" id="KW-1185">Reference proteome</keyword>
<dbReference type="Proteomes" id="UP001596317">
    <property type="component" value="Unassembled WGS sequence"/>
</dbReference>
<proteinExistence type="predicted"/>